<organism evidence="5 6">
    <name type="scientific">Shewanella woodyi (strain ATCC 51908 / MS32)</name>
    <dbReference type="NCBI Taxonomy" id="392500"/>
    <lineage>
        <taxon>Bacteria</taxon>
        <taxon>Pseudomonadati</taxon>
        <taxon>Pseudomonadota</taxon>
        <taxon>Gammaproteobacteria</taxon>
        <taxon>Alteromonadales</taxon>
        <taxon>Shewanellaceae</taxon>
        <taxon>Shewanella</taxon>
    </lineage>
</organism>
<dbReference type="PANTHER" id="PTHR46124:SF3">
    <property type="entry name" value="HYDROLASE"/>
    <property type="match status" value="1"/>
</dbReference>
<dbReference type="KEGG" id="swd:Swoo_3552"/>
<dbReference type="CDD" id="cd01310">
    <property type="entry name" value="TatD_DNAse"/>
    <property type="match status" value="1"/>
</dbReference>
<feature type="binding site" evidence="4">
    <location>
        <position position="162"/>
    </location>
    <ligand>
        <name>a divalent metal cation</name>
        <dbReference type="ChEBI" id="CHEBI:60240"/>
        <label>2</label>
    </ligand>
</feature>
<sequence>MSKSVHCPKIIDSHAHIDFPEFDDDRAELFKAMRAMGINTALIPGVSPSHWENQLHIAAQYSCPYALGIHPWFFSDNYSAELSELDKAVNQRSQEPKFVAIGECGLDKLRGGDWEIQLKVLEHQLTLAKSLNLPVILHVVKAHSELIALLKAVKLARGGVIHGFYGSLEVAQEYVKLGYKLGIGGLILNKDAKKLKACVTNISLNSLIIETDSPAMGPKHLAEKRNTPLILPSIIEEIAKLQKKSSVLVSERMFENVTQLFDL</sequence>
<dbReference type="HOGENOM" id="CLU_031506_0_1_6"/>
<evidence type="ECO:0000256" key="4">
    <source>
        <dbReference type="PIRSR" id="PIRSR005902-1"/>
    </source>
</evidence>
<name>B1KRQ1_SHEWM</name>
<keyword evidence="3" id="KW-0378">Hydrolase</keyword>
<dbReference type="GO" id="GO:0005829">
    <property type="term" value="C:cytosol"/>
    <property type="evidence" value="ECO:0007669"/>
    <property type="project" value="TreeGrafter"/>
</dbReference>
<evidence type="ECO:0000313" key="5">
    <source>
        <dbReference type="EMBL" id="ACA87816.1"/>
    </source>
</evidence>
<dbReference type="PROSITE" id="PS01137">
    <property type="entry name" value="TATD_1"/>
    <property type="match status" value="1"/>
</dbReference>
<gene>
    <name evidence="5" type="ordered locus">Swoo_3552</name>
</gene>
<dbReference type="Proteomes" id="UP000002168">
    <property type="component" value="Chromosome"/>
</dbReference>
<dbReference type="AlphaFoldDB" id="B1KRQ1"/>
<dbReference type="InterPro" id="IPR001130">
    <property type="entry name" value="TatD-like"/>
</dbReference>
<accession>B1KRQ1</accession>
<feature type="binding site" evidence="4">
    <location>
        <position position="138"/>
    </location>
    <ligand>
        <name>a divalent metal cation</name>
        <dbReference type="ChEBI" id="CHEBI:60240"/>
        <label>2</label>
    </ligand>
</feature>
<dbReference type="STRING" id="392500.Swoo_3552"/>
<protein>
    <submittedName>
        <fullName evidence="5">TatD-related deoxyribonuclease</fullName>
    </submittedName>
</protein>
<dbReference type="PANTHER" id="PTHR46124">
    <property type="entry name" value="D-AMINOACYL-TRNA DEACYLASE"/>
    <property type="match status" value="1"/>
</dbReference>
<dbReference type="PIRSF" id="PIRSF005902">
    <property type="entry name" value="DNase_TatD"/>
    <property type="match status" value="1"/>
</dbReference>
<feature type="binding site" evidence="4">
    <location>
        <position position="14"/>
    </location>
    <ligand>
        <name>a divalent metal cation</name>
        <dbReference type="ChEBI" id="CHEBI:60240"/>
        <label>1</label>
    </ligand>
</feature>
<dbReference type="FunFam" id="3.20.20.140:FF:000005">
    <property type="entry name" value="TatD family hydrolase"/>
    <property type="match status" value="1"/>
</dbReference>
<dbReference type="eggNOG" id="COG0084">
    <property type="taxonomic scope" value="Bacteria"/>
</dbReference>
<dbReference type="SUPFAM" id="SSF51556">
    <property type="entry name" value="Metallo-dependent hydrolases"/>
    <property type="match status" value="1"/>
</dbReference>
<dbReference type="GO" id="GO:0016788">
    <property type="term" value="F:hydrolase activity, acting on ester bonds"/>
    <property type="evidence" value="ECO:0007669"/>
    <property type="project" value="InterPro"/>
</dbReference>
<evidence type="ECO:0000256" key="3">
    <source>
        <dbReference type="ARBA" id="ARBA00022801"/>
    </source>
</evidence>
<dbReference type="GO" id="GO:0046872">
    <property type="term" value="F:metal ion binding"/>
    <property type="evidence" value="ECO:0007669"/>
    <property type="project" value="UniProtKB-KW"/>
</dbReference>
<evidence type="ECO:0000256" key="1">
    <source>
        <dbReference type="ARBA" id="ARBA00009275"/>
    </source>
</evidence>
<keyword evidence="2 4" id="KW-0479">Metal-binding</keyword>
<keyword evidence="6" id="KW-1185">Reference proteome</keyword>
<dbReference type="Pfam" id="PF01026">
    <property type="entry name" value="TatD_DNase"/>
    <property type="match status" value="1"/>
</dbReference>
<proteinExistence type="inferred from homology"/>
<feature type="binding site" evidence="4">
    <location>
        <position position="212"/>
    </location>
    <ligand>
        <name>a divalent metal cation</name>
        <dbReference type="ChEBI" id="CHEBI:60240"/>
        <label>1</label>
    </ligand>
</feature>
<dbReference type="InterPro" id="IPR018228">
    <property type="entry name" value="DNase_TatD-rel_CS"/>
</dbReference>
<dbReference type="InterPro" id="IPR032466">
    <property type="entry name" value="Metal_Hydrolase"/>
</dbReference>
<feature type="binding site" evidence="4">
    <location>
        <position position="16"/>
    </location>
    <ligand>
        <name>a divalent metal cation</name>
        <dbReference type="ChEBI" id="CHEBI:60240"/>
        <label>1</label>
    </ligand>
</feature>
<dbReference type="EMBL" id="CP000961">
    <property type="protein sequence ID" value="ACA87816.1"/>
    <property type="molecule type" value="Genomic_DNA"/>
</dbReference>
<evidence type="ECO:0000313" key="6">
    <source>
        <dbReference type="Proteomes" id="UP000002168"/>
    </source>
</evidence>
<evidence type="ECO:0000256" key="2">
    <source>
        <dbReference type="ARBA" id="ARBA00022723"/>
    </source>
</evidence>
<feature type="binding site" evidence="4">
    <location>
        <position position="103"/>
    </location>
    <ligand>
        <name>a divalent metal cation</name>
        <dbReference type="ChEBI" id="CHEBI:60240"/>
        <label>1</label>
    </ligand>
</feature>
<dbReference type="Gene3D" id="3.20.20.140">
    <property type="entry name" value="Metal-dependent hydrolases"/>
    <property type="match status" value="1"/>
</dbReference>
<comment type="similarity">
    <text evidence="1">Belongs to the metallo-dependent hydrolases superfamily. TatD-type hydrolase family.</text>
</comment>
<reference evidence="5 6" key="1">
    <citation type="submission" date="2008-02" db="EMBL/GenBank/DDBJ databases">
        <title>Complete sequence of Shewanella woodyi ATCC 51908.</title>
        <authorList>
            <consortium name="US DOE Joint Genome Institute"/>
            <person name="Copeland A."/>
            <person name="Lucas S."/>
            <person name="Lapidus A."/>
            <person name="Glavina del Rio T."/>
            <person name="Dalin E."/>
            <person name="Tice H."/>
            <person name="Bruce D."/>
            <person name="Goodwin L."/>
            <person name="Pitluck S."/>
            <person name="Sims D."/>
            <person name="Brettin T."/>
            <person name="Detter J.C."/>
            <person name="Han C."/>
            <person name="Kuske C.R."/>
            <person name="Schmutz J."/>
            <person name="Larimer F."/>
            <person name="Land M."/>
            <person name="Hauser L."/>
            <person name="Kyrpides N."/>
            <person name="Lykidis A."/>
            <person name="Zhao J.-S."/>
            <person name="Richardson P."/>
        </authorList>
    </citation>
    <scope>NUCLEOTIDE SEQUENCE [LARGE SCALE GENOMIC DNA]</scope>
    <source>
        <strain evidence="6">ATCC 51908 / MS32</strain>
    </source>
</reference>